<reference evidence="5" key="1">
    <citation type="journal article" date="2014" name="Nucleic Acids Res.">
        <title>The evolutionary dynamics of variant antigen genes in Babesia reveal a history of genomic innovation underlying host-parasite interaction.</title>
        <authorList>
            <person name="Jackson A.P."/>
            <person name="Otto T.D."/>
            <person name="Darby A."/>
            <person name="Ramaprasad A."/>
            <person name="Xia D."/>
            <person name="Echaide I.E."/>
            <person name="Farber M."/>
            <person name="Gahlot S."/>
            <person name="Gamble J."/>
            <person name="Gupta D."/>
            <person name="Gupta Y."/>
            <person name="Jackson L."/>
            <person name="Malandrin L."/>
            <person name="Malas T.B."/>
            <person name="Moussa E."/>
            <person name="Nair M."/>
            <person name="Reid A.J."/>
            <person name="Sanders M."/>
            <person name="Sharma J."/>
            <person name="Tracey A."/>
            <person name="Quail M.A."/>
            <person name="Weir W."/>
            <person name="Wastling J.M."/>
            <person name="Hall N."/>
            <person name="Willadsen P."/>
            <person name="Lingelbach K."/>
            <person name="Shiels B."/>
            <person name="Tait A."/>
            <person name="Berriman M."/>
            <person name="Allred D.R."/>
            <person name="Pain A."/>
        </authorList>
    </citation>
    <scope>NUCLEOTIDE SEQUENCE</scope>
    <source>
        <strain evidence="5">1802A</strain>
    </source>
</reference>
<dbReference type="SMART" id="SM00248">
    <property type="entry name" value="ANK"/>
    <property type="match status" value="3"/>
</dbReference>
<sequence>MSALHNFVRNNNADTLERVLQGALRLRQREEPDASVLAPSFVDKKDVHGRTALHIAAYTGNLGIAKLLLRFGASPQAVSQDCTTALHFASQQGHAELVRELCRKGAGANAKTSKAWMTPLHFALSKGHADVAFELVKRGANQKYNKKGQLPFDLASQGTLSRLCDLLGEERFSRLRDDILDTQKSVKPAVPFYNRKKKVKKSEAGVLCGEGPQDVQES</sequence>
<feature type="repeat" description="ANK" evidence="4">
    <location>
        <begin position="115"/>
        <end position="147"/>
    </location>
</feature>
<dbReference type="PANTHER" id="PTHR24136:SF15">
    <property type="entry name" value="ANK_REP_REGION DOMAIN-CONTAINING PROTEIN"/>
    <property type="match status" value="1"/>
</dbReference>
<dbReference type="AlphaFoldDB" id="A0AAD9GFR9"/>
<dbReference type="Proteomes" id="UP001195914">
    <property type="component" value="Unassembled WGS sequence"/>
</dbReference>
<feature type="repeat" description="ANK" evidence="4">
    <location>
        <begin position="48"/>
        <end position="80"/>
    </location>
</feature>
<comment type="caution">
    <text evidence="5">The sequence shown here is derived from an EMBL/GenBank/DDBJ whole genome shotgun (WGS) entry which is preliminary data.</text>
</comment>
<dbReference type="SUPFAM" id="SSF48403">
    <property type="entry name" value="Ankyrin repeat"/>
    <property type="match status" value="1"/>
</dbReference>
<keyword evidence="6" id="KW-1185">Reference proteome</keyword>
<name>A0AAD9GFR9_BABDI</name>
<dbReference type="Gene3D" id="1.25.40.20">
    <property type="entry name" value="Ankyrin repeat-containing domain"/>
    <property type="match status" value="1"/>
</dbReference>
<dbReference type="InterPro" id="IPR051573">
    <property type="entry name" value="Ankyrin-SOCS_box_domain"/>
</dbReference>
<dbReference type="PROSITE" id="PS50297">
    <property type="entry name" value="ANK_REP_REGION"/>
    <property type="match status" value="3"/>
</dbReference>
<keyword evidence="2" id="KW-0677">Repeat</keyword>
<evidence type="ECO:0000256" key="2">
    <source>
        <dbReference type="ARBA" id="ARBA00022737"/>
    </source>
</evidence>
<dbReference type="PANTHER" id="PTHR24136">
    <property type="entry name" value="SOWAH (DROSOPHILA) HOMOLOG"/>
    <property type="match status" value="1"/>
</dbReference>
<organism evidence="5 6">
    <name type="scientific">Babesia divergens</name>
    <dbReference type="NCBI Taxonomy" id="32595"/>
    <lineage>
        <taxon>Eukaryota</taxon>
        <taxon>Sar</taxon>
        <taxon>Alveolata</taxon>
        <taxon>Apicomplexa</taxon>
        <taxon>Aconoidasida</taxon>
        <taxon>Piroplasmida</taxon>
        <taxon>Babesiidae</taxon>
        <taxon>Babesia</taxon>
    </lineage>
</organism>
<reference evidence="5" key="2">
    <citation type="submission" date="2021-05" db="EMBL/GenBank/DDBJ databases">
        <authorList>
            <person name="Pain A."/>
        </authorList>
    </citation>
    <scope>NUCLEOTIDE SEQUENCE</scope>
    <source>
        <strain evidence="5">1802A</strain>
    </source>
</reference>
<comment type="similarity">
    <text evidence="1">Belongs to the ankyrin SOCS box (ASB) family.</text>
</comment>
<proteinExistence type="inferred from homology"/>
<evidence type="ECO:0000313" key="6">
    <source>
        <dbReference type="Proteomes" id="UP001195914"/>
    </source>
</evidence>
<feature type="repeat" description="ANK" evidence="4">
    <location>
        <begin position="81"/>
        <end position="113"/>
    </location>
</feature>
<dbReference type="PRINTS" id="PR01415">
    <property type="entry name" value="ANKYRIN"/>
</dbReference>
<evidence type="ECO:0000256" key="1">
    <source>
        <dbReference type="ARBA" id="ARBA00005949"/>
    </source>
</evidence>
<dbReference type="InterPro" id="IPR002110">
    <property type="entry name" value="Ankyrin_rpt"/>
</dbReference>
<accession>A0AAD9GFR9</accession>
<gene>
    <name evidence="5" type="ORF">X943_003040</name>
</gene>
<keyword evidence="3 4" id="KW-0040">ANK repeat</keyword>
<protein>
    <submittedName>
        <fullName evidence="5">Uncharacterized protein</fullName>
    </submittedName>
</protein>
<dbReference type="Pfam" id="PF12796">
    <property type="entry name" value="Ank_2"/>
    <property type="match status" value="1"/>
</dbReference>
<dbReference type="GO" id="GO:0016567">
    <property type="term" value="P:protein ubiquitination"/>
    <property type="evidence" value="ECO:0007669"/>
    <property type="project" value="TreeGrafter"/>
</dbReference>
<dbReference type="EMBL" id="JAHBMH010000033">
    <property type="protein sequence ID" value="KAK1937577.1"/>
    <property type="molecule type" value="Genomic_DNA"/>
</dbReference>
<evidence type="ECO:0000256" key="4">
    <source>
        <dbReference type="PROSITE-ProRule" id="PRU00023"/>
    </source>
</evidence>
<dbReference type="PROSITE" id="PS50088">
    <property type="entry name" value="ANK_REPEAT"/>
    <property type="match status" value="3"/>
</dbReference>
<evidence type="ECO:0000313" key="5">
    <source>
        <dbReference type="EMBL" id="KAK1937577.1"/>
    </source>
</evidence>
<dbReference type="GO" id="GO:0045732">
    <property type="term" value="P:positive regulation of protein catabolic process"/>
    <property type="evidence" value="ECO:0007669"/>
    <property type="project" value="TreeGrafter"/>
</dbReference>
<evidence type="ECO:0000256" key="3">
    <source>
        <dbReference type="ARBA" id="ARBA00023043"/>
    </source>
</evidence>
<dbReference type="InterPro" id="IPR036770">
    <property type="entry name" value="Ankyrin_rpt-contain_sf"/>
</dbReference>